<evidence type="ECO:0000313" key="1">
    <source>
        <dbReference type="EMBL" id="GAA2030893.1"/>
    </source>
</evidence>
<gene>
    <name evidence="1" type="ORF">GCM10009839_33420</name>
</gene>
<dbReference type="Proteomes" id="UP001500751">
    <property type="component" value="Unassembled WGS sequence"/>
</dbReference>
<comment type="caution">
    <text evidence="1">The sequence shown here is derived from an EMBL/GenBank/DDBJ whole genome shotgun (WGS) entry which is preliminary data.</text>
</comment>
<evidence type="ECO:0000313" key="2">
    <source>
        <dbReference type="Proteomes" id="UP001500751"/>
    </source>
</evidence>
<proteinExistence type="predicted"/>
<keyword evidence="2" id="KW-1185">Reference proteome</keyword>
<accession>A0ABN2U835</accession>
<sequence length="306" mass="34215">MKLVVADDFHQGVDDAFAMRDPDLASEGSVGPYDSQRLGGTAIAKNIILDRQAARVRIVVNGALLAAGPDASVSPWAVFLIAHELAHPILERRRRTSGALEREPEYPRTATEAARAFVRSALDELHADLMADIVLGHLWSVEIEGQDARPVRATDLEVVLGQHLQVADVLDSHVHPGWPDLVDAHRNWRLSVNDLYVRLFRETDQMLTLLGHAQAEATWLEQLGPLEAECSDHPGAQLYLADVWRRIMKIRDESEFSTDPDVICEQDLAIVAEGEAAVLQMWQRLGLTFDIYEDRGMYIHVDEPLR</sequence>
<protein>
    <recommendedName>
        <fullName evidence="3">Peptidase M48 domain-containing protein</fullName>
    </recommendedName>
</protein>
<dbReference type="EMBL" id="BAAAQN010000017">
    <property type="protein sequence ID" value="GAA2030893.1"/>
    <property type="molecule type" value="Genomic_DNA"/>
</dbReference>
<reference evidence="1 2" key="1">
    <citation type="journal article" date="2019" name="Int. J. Syst. Evol. Microbiol.">
        <title>The Global Catalogue of Microorganisms (GCM) 10K type strain sequencing project: providing services to taxonomists for standard genome sequencing and annotation.</title>
        <authorList>
            <consortium name="The Broad Institute Genomics Platform"/>
            <consortium name="The Broad Institute Genome Sequencing Center for Infectious Disease"/>
            <person name="Wu L."/>
            <person name="Ma J."/>
        </authorList>
    </citation>
    <scope>NUCLEOTIDE SEQUENCE [LARGE SCALE GENOMIC DNA]</scope>
    <source>
        <strain evidence="1 2">JCM 16014</strain>
    </source>
</reference>
<organism evidence="1 2">
    <name type="scientific">Catenulispora yoronensis</name>
    <dbReference type="NCBI Taxonomy" id="450799"/>
    <lineage>
        <taxon>Bacteria</taxon>
        <taxon>Bacillati</taxon>
        <taxon>Actinomycetota</taxon>
        <taxon>Actinomycetes</taxon>
        <taxon>Catenulisporales</taxon>
        <taxon>Catenulisporaceae</taxon>
        <taxon>Catenulispora</taxon>
    </lineage>
</organism>
<name>A0ABN2U835_9ACTN</name>
<evidence type="ECO:0008006" key="3">
    <source>
        <dbReference type="Google" id="ProtNLM"/>
    </source>
</evidence>